<evidence type="ECO:0000313" key="1">
    <source>
        <dbReference type="EMBL" id="MCV3214460.1"/>
    </source>
</evidence>
<name>A0ABT3AZB7_9CYAN</name>
<comment type="caution">
    <text evidence="1">The sequence shown here is derived from an EMBL/GenBank/DDBJ whole genome shotgun (WGS) entry which is preliminary data.</text>
</comment>
<keyword evidence="2" id="KW-1185">Reference proteome</keyword>
<dbReference type="RefSeq" id="WP_263746039.1">
    <property type="nucleotide sequence ID" value="NZ_JAOWRF010000195.1"/>
</dbReference>
<accession>A0ABT3AZB7</accession>
<gene>
    <name evidence="1" type="ORF">OGM63_13215</name>
</gene>
<evidence type="ECO:0008006" key="3">
    <source>
        <dbReference type="Google" id="ProtNLM"/>
    </source>
</evidence>
<proteinExistence type="predicted"/>
<reference evidence="1 2" key="1">
    <citation type="submission" date="2022-10" db="EMBL/GenBank/DDBJ databases">
        <title>Identification of biosynthetic pathway for the production of the potent trypsin inhibitor radiosumin.</title>
        <authorList>
            <person name="Fewer D.P."/>
            <person name="Delbaje E."/>
            <person name="Ouyang X."/>
            <person name="Agostino P.D."/>
            <person name="Wahlsten M."/>
            <person name="Jokela J."/>
            <person name="Permi P."/>
            <person name="Haapaniemi E."/>
            <person name="Koistinen H."/>
        </authorList>
    </citation>
    <scope>NUCLEOTIDE SEQUENCE [LARGE SCALE GENOMIC DNA]</scope>
    <source>
        <strain evidence="1 2">NIES-515</strain>
    </source>
</reference>
<dbReference type="Proteomes" id="UP001526143">
    <property type="component" value="Unassembled WGS sequence"/>
</dbReference>
<dbReference type="EMBL" id="JAOWRF010000195">
    <property type="protein sequence ID" value="MCV3214460.1"/>
    <property type="molecule type" value="Genomic_DNA"/>
</dbReference>
<evidence type="ECO:0000313" key="2">
    <source>
        <dbReference type="Proteomes" id="UP001526143"/>
    </source>
</evidence>
<protein>
    <recommendedName>
        <fullName evidence="3">DUF2281 domain-containing protein</fullName>
    </recommendedName>
</protein>
<organism evidence="1 2">
    <name type="scientific">Plectonema radiosum NIES-515</name>
    <dbReference type="NCBI Taxonomy" id="2986073"/>
    <lineage>
        <taxon>Bacteria</taxon>
        <taxon>Bacillati</taxon>
        <taxon>Cyanobacteriota</taxon>
        <taxon>Cyanophyceae</taxon>
        <taxon>Oscillatoriophycideae</taxon>
        <taxon>Oscillatoriales</taxon>
        <taxon>Microcoleaceae</taxon>
        <taxon>Plectonema</taxon>
    </lineage>
</organism>
<sequence>MTAREQLIQEIAQAPDFLVEEVLDFLLFSKLIREQNISVSEPTSLPEQKSKPIWEIFEEFTSILPEEVISQLPVDGSAQVDHYLYGTPKQE</sequence>